<gene>
    <name evidence="1" type="ORF">HanXRQr2_Chr16g0737581</name>
</gene>
<evidence type="ECO:0000313" key="2">
    <source>
        <dbReference type="Proteomes" id="UP000215914"/>
    </source>
</evidence>
<reference evidence="1" key="2">
    <citation type="submission" date="2020-06" db="EMBL/GenBank/DDBJ databases">
        <title>Helianthus annuus Genome sequencing and assembly Release 2.</title>
        <authorList>
            <person name="Gouzy J."/>
            <person name="Langlade N."/>
            <person name="Munos S."/>
        </authorList>
    </citation>
    <scope>NUCLEOTIDE SEQUENCE</scope>
    <source>
        <tissue evidence="1">Leaves</tissue>
    </source>
</reference>
<accession>A0A9K3DPT3</accession>
<dbReference type="EMBL" id="MNCJ02000331">
    <property type="protein sequence ID" value="KAF5759134.1"/>
    <property type="molecule type" value="Genomic_DNA"/>
</dbReference>
<dbReference type="AlphaFoldDB" id="A0A9K3DPT3"/>
<comment type="caution">
    <text evidence="1">The sequence shown here is derived from an EMBL/GenBank/DDBJ whole genome shotgun (WGS) entry which is preliminary data.</text>
</comment>
<reference evidence="1" key="1">
    <citation type="journal article" date="2017" name="Nature">
        <title>The sunflower genome provides insights into oil metabolism, flowering and Asterid evolution.</title>
        <authorList>
            <person name="Badouin H."/>
            <person name="Gouzy J."/>
            <person name="Grassa C.J."/>
            <person name="Murat F."/>
            <person name="Staton S.E."/>
            <person name="Cottret L."/>
            <person name="Lelandais-Briere C."/>
            <person name="Owens G.L."/>
            <person name="Carrere S."/>
            <person name="Mayjonade B."/>
            <person name="Legrand L."/>
            <person name="Gill N."/>
            <person name="Kane N.C."/>
            <person name="Bowers J.E."/>
            <person name="Hubner S."/>
            <person name="Bellec A."/>
            <person name="Berard A."/>
            <person name="Berges H."/>
            <person name="Blanchet N."/>
            <person name="Boniface M.C."/>
            <person name="Brunel D."/>
            <person name="Catrice O."/>
            <person name="Chaidir N."/>
            <person name="Claudel C."/>
            <person name="Donnadieu C."/>
            <person name="Faraut T."/>
            <person name="Fievet G."/>
            <person name="Helmstetter N."/>
            <person name="King M."/>
            <person name="Knapp S.J."/>
            <person name="Lai Z."/>
            <person name="Le Paslier M.C."/>
            <person name="Lippi Y."/>
            <person name="Lorenzon L."/>
            <person name="Mandel J.R."/>
            <person name="Marage G."/>
            <person name="Marchand G."/>
            <person name="Marquand E."/>
            <person name="Bret-Mestries E."/>
            <person name="Morien E."/>
            <person name="Nambeesan S."/>
            <person name="Nguyen T."/>
            <person name="Pegot-Espagnet P."/>
            <person name="Pouilly N."/>
            <person name="Raftis F."/>
            <person name="Sallet E."/>
            <person name="Schiex T."/>
            <person name="Thomas J."/>
            <person name="Vandecasteele C."/>
            <person name="Vares D."/>
            <person name="Vear F."/>
            <person name="Vautrin S."/>
            <person name="Crespi M."/>
            <person name="Mangin B."/>
            <person name="Burke J.M."/>
            <person name="Salse J."/>
            <person name="Munos S."/>
            <person name="Vincourt P."/>
            <person name="Rieseberg L.H."/>
            <person name="Langlade N.B."/>
        </authorList>
    </citation>
    <scope>NUCLEOTIDE SEQUENCE</scope>
    <source>
        <tissue evidence="1">Leaves</tissue>
    </source>
</reference>
<sequence>MSPEPPPRLHRCRRVCRRYRRRLPPRVQGCFVRKESGLSPAFRPTTAAAQSSSAAVVNEGGGDGVMRV</sequence>
<name>A0A9K3DPT3_HELAN</name>
<dbReference type="Gramene" id="mRNA:HanXRQr2_Chr16g0737581">
    <property type="protein sequence ID" value="mRNA:HanXRQr2_Chr16g0737581"/>
    <property type="gene ID" value="HanXRQr2_Chr16g0737581"/>
</dbReference>
<evidence type="ECO:0000313" key="1">
    <source>
        <dbReference type="EMBL" id="KAF5759134.1"/>
    </source>
</evidence>
<protein>
    <submittedName>
        <fullName evidence="1">Uncharacterized protein</fullName>
    </submittedName>
</protein>
<keyword evidence="2" id="KW-1185">Reference proteome</keyword>
<proteinExistence type="predicted"/>
<dbReference type="Proteomes" id="UP000215914">
    <property type="component" value="Unassembled WGS sequence"/>
</dbReference>
<organism evidence="1 2">
    <name type="scientific">Helianthus annuus</name>
    <name type="common">Common sunflower</name>
    <dbReference type="NCBI Taxonomy" id="4232"/>
    <lineage>
        <taxon>Eukaryota</taxon>
        <taxon>Viridiplantae</taxon>
        <taxon>Streptophyta</taxon>
        <taxon>Embryophyta</taxon>
        <taxon>Tracheophyta</taxon>
        <taxon>Spermatophyta</taxon>
        <taxon>Magnoliopsida</taxon>
        <taxon>eudicotyledons</taxon>
        <taxon>Gunneridae</taxon>
        <taxon>Pentapetalae</taxon>
        <taxon>asterids</taxon>
        <taxon>campanulids</taxon>
        <taxon>Asterales</taxon>
        <taxon>Asteraceae</taxon>
        <taxon>Asteroideae</taxon>
        <taxon>Heliantheae alliance</taxon>
        <taxon>Heliantheae</taxon>
        <taxon>Helianthus</taxon>
    </lineage>
</organism>